<keyword evidence="2" id="KW-0645">Protease</keyword>
<dbReference type="SUPFAM" id="SSF49452">
    <property type="entry name" value="Starch-binding domain-like"/>
    <property type="match status" value="1"/>
</dbReference>
<protein>
    <submittedName>
        <fullName evidence="2">Carboxypeptidase regulatory-like domain-containing protein</fullName>
    </submittedName>
</protein>
<feature type="domain" description="DUF4382" evidence="1">
    <location>
        <begin position="46"/>
        <end position="207"/>
    </location>
</feature>
<dbReference type="Pfam" id="PF13620">
    <property type="entry name" value="CarboxypepD_reg"/>
    <property type="match status" value="1"/>
</dbReference>
<dbReference type="PROSITE" id="PS51257">
    <property type="entry name" value="PROKAR_LIPOPROTEIN"/>
    <property type="match status" value="1"/>
</dbReference>
<gene>
    <name evidence="2" type="ORF">SAMN05444280_106129</name>
</gene>
<name>A0A1M6EB82_9BACT</name>
<dbReference type="InterPro" id="IPR025491">
    <property type="entry name" value="DUF4382"/>
</dbReference>
<dbReference type="Pfam" id="PF14321">
    <property type="entry name" value="DUF4382"/>
    <property type="match status" value="1"/>
</dbReference>
<dbReference type="GO" id="GO:0030246">
    <property type="term" value="F:carbohydrate binding"/>
    <property type="evidence" value="ECO:0007669"/>
    <property type="project" value="InterPro"/>
</dbReference>
<keyword evidence="3" id="KW-1185">Reference proteome</keyword>
<keyword evidence="2" id="KW-0378">Hydrolase</keyword>
<evidence type="ECO:0000259" key="1">
    <source>
        <dbReference type="Pfam" id="PF14321"/>
    </source>
</evidence>
<dbReference type="GO" id="GO:0004180">
    <property type="term" value="F:carboxypeptidase activity"/>
    <property type="evidence" value="ECO:0007669"/>
    <property type="project" value="UniProtKB-KW"/>
</dbReference>
<organism evidence="2 3">
    <name type="scientific">Tangfeifania diversioriginum</name>
    <dbReference type="NCBI Taxonomy" id="1168035"/>
    <lineage>
        <taxon>Bacteria</taxon>
        <taxon>Pseudomonadati</taxon>
        <taxon>Bacteroidota</taxon>
        <taxon>Bacteroidia</taxon>
        <taxon>Marinilabiliales</taxon>
        <taxon>Prolixibacteraceae</taxon>
        <taxon>Tangfeifania</taxon>
    </lineage>
</organism>
<dbReference type="InterPro" id="IPR013784">
    <property type="entry name" value="Carb-bd-like_fold"/>
</dbReference>
<dbReference type="Proteomes" id="UP000184050">
    <property type="component" value="Unassembled WGS sequence"/>
</dbReference>
<keyword evidence="2" id="KW-0121">Carboxypeptidase</keyword>
<evidence type="ECO:0000313" key="2">
    <source>
        <dbReference type="EMBL" id="SHI82548.1"/>
    </source>
</evidence>
<dbReference type="RefSeq" id="WP_175552474.1">
    <property type="nucleotide sequence ID" value="NZ_FQZE01000006.1"/>
</dbReference>
<evidence type="ECO:0000313" key="3">
    <source>
        <dbReference type="Proteomes" id="UP000184050"/>
    </source>
</evidence>
<reference evidence="2 3" key="1">
    <citation type="submission" date="2016-11" db="EMBL/GenBank/DDBJ databases">
        <authorList>
            <person name="Jaros S."/>
            <person name="Januszkiewicz K."/>
            <person name="Wedrychowicz H."/>
        </authorList>
    </citation>
    <scope>NUCLEOTIDE SEQUENCE [LARGE SCALE GENOMIC DNA]</scope>
    <source>
        <strain evidence="2 3">DSM 27063</strain>
    </source>
</reference>
<dbReference type="AlphaFoldDB" id="A0A1M6EB82"/>
<dbReference type="STRING" id="1168035.SAMN05444280_106129"/>
<accession>A0A1M6EB82</accession>
<sequence length="311" mass="33997">MKTKKKQLLKTRILGLISLFAILGLVIGCNESSDSDLNPDTEPGNGYVVLKLTDAPFPAKSVAEANISVDWVQLLRYDGENEQEGQKIHESDSTHILFDLEDTVTFNLLDLKNGQTAILGEQEIPVDNYDEIRLHVVDAGIVLTSGAEYDLKVPSGDASGLKIKLDPYLTVGDGSYSEVLLDFDVSRSFVVRGNLSKGKVKGFIFKPVVRAVPNYQATTGQVEGIVSDTSDVVLENARLTLLSGEDTVITAITNEDGFYAMIGILPGNYTLVSDMDEYIEQQVEVTVEKGEVTVQDFVLAPEDDDEENVDE</sequence>
<dbReference type="Gene3D" id="2.60.40.1120">
    <property type="entry name" value="Carboxypeptidase-like, regulatory domain"/>
    <property type="match status" value="1"/>
</dbReference>
<dbReference type="EMBL" id="FQZE01000006">
    <property type="protein sequence ID" value="SHI82548.1"/>
    <property type="molecule type" value="Genomic_DNA"/>
</dbReference>
<proteinExistence type="predicted"/>